<reference evidence="1 2" key="1">
    <citation type="submission" date="2021-01" db="EMBL/GenBank/DDBJ databases">
        <title>Whole genome shotgun sequence of Catellatospora chokoriensis NBRC 107358.</title>
        <authorList>
            <person name="Komaki H."/>
            <person name="Tamura T."/>
        </authorList>
    </citation>
    <scope>NUCLEOTIDE SEQUENCE [LARGE SCALE GENOMIC DNA]</scope>
    <source>
        <strain evidence="1 2">NBRC 107358</strain>
    </source>
</reference>
<proteinExistence type="predicted"/>
<sequence length="268" mass="28556">MHALPAAPIRARLHPHDVTTLMAQMHDATGPQDLLNIVLAGVYAPLLAAQGRSLSNLSPSDRIRPQMWLLPAPQVDVIIEAACNRAMAWGAAAGICLDLVDKLPSGFPDNEPVPAALPLDYRPAHLQMTVDRKAADVFLAADAHLKALAACYGAGHRFHIDAQSSWVEAFSALMCLHLGPQTTVQPLGELGLRVAAAGGGVAYYVEFQPLPRACVAGDDCQAVFGDDGYIANPWQLIAGHTHVPAFPRTAVKPGVWRTRPALSWALPA</sequence>
<dbReference type="Proteomes" id="UP000619293">
    <property type="component" value="Unassembled WGS sequence"/>
</dbReference>
<organism evidence="1 2">
    <name type="scientific">Catellatospora chokoriensis</name>
    <dbReference type="NCBI Taxonomy" id="310353"/>
    <lineage>
        <taxon>Bacteria</taxon>
        <taxon>Bacillati</taxon>
        <taxon>Actinomycetota</taxon>
        <taxon>Actinomycetes</taxon>
        <taxon>Micromonosporales</taxon>
        <taxon>Micromonosporaceae</taxon>
        <taxon>Catellatospora</taxon>
    </lineage>
</organism>
<evidence type="ECO:0000313" key="1">
    <source>
        <dbReference type="EMBL" id="GIF94028.1"/>
    </source>
</evidence>
<comment type="caution">
    <text evidence="1">The sequence shown here is derived from an EMBL/GenBank/DDBJ whole genome shotgun (WGS) entry which is preliminary data.</text>
</comment>
<dbReference type="AlphaFoldDB" id="A0A8J3K7I3"/>
<evidence type="ECO:0000313" key="2">
    <source>
        <dbReference type="Proteomes" id="UP000619293"/>
    </source>
</evidence>
<dbReference type="RefSeq" id="WP_191843996.1">
    <property type="nucleotide sequence ID" value="NZ_BAAALB010000041.1"/>
</dbReference>
<dbReference type="EMBL" id="BONG01000079">
    <property type="protein sequence ID" value="GIF94028.1"/>
    <property type="molecule type" value="Genomic_DNA"/>
</dbReference>
<protein>
    <submittedName>
        <fullName evidence="1">Uncharacterized protein</fullName>
    </submittedName>
</protein>
<keyword evidence="2" id="KW-1185">Reference proteome</keyword>
<name>A0A8J3K7I3_9ACTN</name>
<gene>
    <name evidence="1" type="ORF">Cch02nite_74720</name>
</gene>
<accession>A0A8J3K7I3</accession>